<name>A0A250VRK5_STROL</name>
<evidence type="ECO:0000256" key="3">
    <source>
        <dbReference type="PROSITE-ProRule" id="PRU00221"/>
    </source>
</evidence>
<dbReference type="InterPro" id="IPR036322">
    <property type="entry name" value="WD40_repeat_dom_sf"/>
</dbReference>
<keyword evidence="2" id="KW-0677">Repeat</keyword>
<sequence>MSPEPAPGPARTSAQDAQSGVEELSEYLGDERSARALAEWAENVPATVRPLRPKWAPSGKGYTGAVLAAVTITPGPGIVVIKLCPADQRAEHAAHTRARRASELRGDFARQHLTQQLYPPHPVGDGRLLTFQSPAGDDLRNVVTMAQLNDEDLRSTFRTVVTGLVAHWNQGLESKDTELVSVSEFLRRELDTSVAEGGSTRAYGAGIENLRPGTAWIQIGDIVLPNPLTMTVADAELPDPRIPVVHGLAHGDLHLHNALVPARRGTLRPDAFRLIDLSTFAEDAPLTRDVATLMLSVLAEKAPTGLIDEHELALLRHVVDPRDAYVARIVPELALLVDDLHSACTDVASGGWQALWWDQLLLSVLATALRFTTYEDLGEARRWRFFRLAAHAGGELLSRHGVIPPSSAPAVSPPSQAGTAGRASTTTPATTVAVREPDAHAAVPSANAAAPPVNRPPVPHMAPAVPTDFVDRPAEGTDLLRSLLAAAAAGERVPTEGHRAVGLTSSVTGVHGTGGFGKTTLAAWVCHHPEVRAAFPDGVLWAQLGQDPPRQRIIAWARDLITLLTGTEPPVYATVEAAGEHLGAALEGRRVLLVVDDVWRREDVEPFLRGGSGCVRLVTTRRPGVLDASAPLIRIDRMSSAQSLNLLAAGVEGADNTTLLPLFERSGNWPLALRLLNGVLRSMVHRSGMALPDVVSEMAEELDRYGLAGPLDAYPAPGTRTVEATVDLSLHELARIPRTGRGSLGRLAAMACFPEDQHIPYRWLARLWGVSRLTARLECERLNEHSLLVQHDGEGVRLHDVIRDVLRRRDPEAVRQAHQTLLEGQAALCGGAGWHALAAPGADPAFLDNVTYHLAGALASTDLHHTTTDFRFLVERVWRSGPAALEAEAARYHSMFPVLGMDRFAMELGALVHGEAHLLAGHVRRLDLAVTLHSRCLAWKEVGRRLHHTREVLRGGLVATEPFPDDPDGRLWRVLTGHTGPVHALCWRADGRVLVSGSGDGTLRIRRVDDERADAVVDVAGEGDGSVVSLSWSPDVSTLAVGTDRGEVVLVDPSEHRITRRLALSEEDQQRVMVAFTPDSRAVTVVLGNEVRMWHEPYDEAGLGPPLPGPRDTSCTAVRWHERGGLAVGLADGRVHLWERAATEAEPTAVDTGGPSVQALDWHPDGDLLAVIGHSATVTVIDRRSATVVARISGQARPGAAWFQSLCWTSSGDALLAGDNDGTVFVWKFTRQPDGPFLELEDTFSARGVQVRAIAPQPNEDRIAVGSRQPAVRLWILDRHSAPDAGLAERVNTVLWSPTGALAAGNAGGQLMVTDRGIGELPAWPRYAVRAHDGDLRAMAWEPDGGRLLSVGDDGRVLLWDAGRREVIRTLARKLTYAAAVAWSPDGRWAAAADTDVVLWETETWERVHTTPLGASVNALSFAPDGSRLIAATSSMEVRVIHLDPVGRPTGRIDLWPGHRSSVSAVCWSHDGRHLATAGYDGHVLLWDPTTGRPRHVLEGDGSAMWSVAVSWDGMNLVAVTMDGTAHLWDIGTAAEVCRLRVDGHLSSCSFHPYEHRVVLGGSAGLYACEVSSDVVDDR</sequence>
<dbReference type="InterPro" id="IPR027417">
    <property type="entry name" value="P-loop_NTPase"/>
</dbReference>
<evidence type="ECO:0000313" key="6">
    <source>
        <dbReference type="EMBL" id="GAX56600.1"/>
    </source>
</evidence>
<dbReference type="PANTHER" id="PTHR19848:SF8">
    <property type="entry name" value="F-BOX AND WD REPEAT DOMAIN CONTAINING 7"/>
    <property type="match status" value="1"/>
</dbReference>
<dbReference type="Gene3D" id="1.25.40.370">
    <property type="match status" value="1"/>
</dbReference>
<dbReference type="PROSITE" id="PS00678">
    <property type="entry name" value="WD_REPEATS_1"/>
    <property type="match status" value="1"/>
</dbReference>
<dbReference type="PANTHER" id="PTHR19848">
    <property type="entry name" value="WD40 REPEAT PROTEIN"/>
    <property type="match status" value="1"/>
</dbReference>
<dbReference type="Gene3D" id="3.40.50.300">
    <property type="entry name" value="P-loop containing nucleotide triphosphate hydrolases"/>
    <property type="match status" value="1"/>
</dbReference>
<evidence type="ECO:0000256" key="1">
    <source>
        <dbReference type="ARBA" id="ARBA00022574"/>
    </source>
</evidence>
<dbReference type="SUPFAM" id="SSF52540">
    <property type="entry name" value="P-loop containing nucleoside triphosphate hydrolases"/>
    <property type="match status" value="1"/>
</dbReference>
<dbReference type="SUPFAM" id="SSF50978">
    <property type="entry name" value="WD40 repeat-like"/>
    <property type="match status" value="2"/>
</dbReference>
<keyword evidence="7" id="KW-1185">Reference proteome</keyword>
<dbReference type="RefSeq" id="WP_096240387.1">
    <property type="nucleotide sequence ID" value="NZ_BDQI01000027.1"/>
</dbReference>
<organism evidence="6 7">
    <name type="scientific">Streptomyces olivochromogenes</name>
    <dbReference type="NCBI Taxonomy" id="1963"/>
    <lineage>
        <taxon>Bacteria</taxon>
        <taxon>Bacillati</taxon>
        <taxon>Actinomycetota</taxon>
        <taxon>Actinomycetes</taxon>
        <taxon>Kitasatosporales</taxon>
        <taxon>Streptomycetaceae</taxon>
        <taxon>Streptomyces</taxon>
    </lineage>
</organism>
<evidence type="ECO:0000256" key="4">
    <source>
        <dbReference type="SAM" id="MobiDB-lite"/>
    </source>
</evidence>
<feature type="repeat" description="WD" evidence="3">
    <location>
        <begin position="975"/>
        <end position="1016"/>
    </location>
</feature>
<dbReference type="PROSITE" id="PS50082">
    <property type="entry name" value="WD_REPEATS_2"/>
    <property type="match status" value="4"/>
</dbReference>
<feature type="region of interest" description="Disordered" evidence="4">
    <location>
        <begin position="406"/>
        <end position="428"/>
    </location>
</feature>
<dbReference type="InterPro" id="IPR015943">
    <property type="entry name" value="WD40/YVTN_repeat-like_dom_sf"/>
</dbReference>
<gene>
    <name evidence="6" type="ORF">SO3561_08168</name>
</gene>
<dbReference type="PRINTS" id="PR00364">
    <property type="entry name" value="DISEASERSIST"/>
</dbReference>
<proteinExistence type="predicted"/>
<protein>
    <recommendedName>
        <fullName evidence="5">NB-ARC domain-containing protein</fullName>
    </recommendedName>
</protein>
<dbReference type="Proteomes" id="UP000217446">
    <property type="component" value="Unassembled WGS sequence"/>
</dbReference>
<dbReference type="STRING" id="1963.AQJ27_35850"/>
<feature type="domain" description="NB-ARC" evidence="5">
    <location>
        <begin position="507"/>
        <end position="647"/>
    </location>
</feature>
<feature type="repeat" description="WD" evidence="3">
    <location>
        <begin position="1456"/>
        <end position="1497"/>
    </location>
</feature>
<evidence type="ECO:0000259" key="5">
    <source>
        <dbReference type="Pfam" id="PF00931"/>
    </source>
</evidence>
<dbReference type="GO" id="GO:0005829">
    <property type="term" value="C:cytosol"/>
    <property type="evidence" value="ECO:0007669"/>
    <property type="project" value="UniProtKB-ARBA"/>
</dbReference>
<keyword evidence="1 3" id="KW-0853">WD repeat</keyword>
<dbReference type="EMBL" id="BDQI01000027">
    <property type="protein sequence ID" value="GAX56600.1"/>
    <property type="molecule type" value="Genomic_DNA"/>
</dbReference>
<dbReference type="SMART" id="SM00320">
    <property type="entry name" value="WD40"/>
    <property type="match status" value="11"/>
</dbReference>
<evidence type="ECO:0000256" key="2">
    <source>
        <dbReference type="ARBA" id="ARBA00022737"/>
    </source>
</evidence>
<dbReference type="InterPro" id="IPR036388">
    <property type="entry name" value="WH-like_DNA-bd_sf"/>
</dbReference>
<dbReference type="Pfam" id="PF00931">
    <property type="entry name" value="NB-ARC"/>
    <property type="match status" value="1"/>
</dbReference>
<comment type="caution">
    <text evidence="6">The sequence shown here is derived from an EMBL/GenBank/DDBJ whole genome shotgun (WGS) entry which is preliminary data.</text>
</comment>
<reference evidence="7" key="1">
    <citation type="submission" date="2017-05" db="EMBL/GenBank/DDBJ databases">
        <title>Streptomyces olivochromogenes NBRC 3561 whole genome shotgun sequence.</title>
        <authorList>
            <person name="Dohra H."/>
            <person name="Kodani S."/>
        </authorList>
    </citation>
    <scope>NUCLEOTIDE SEQUENCE [LARGE SCALE GENOMIC DNA]</scope>
    <source>
        <strain evidence="7">NBRC 3561</strain>
    </source>
</reference>
<dbReference type="InterPro" id="IPR002182">
    <property type="entry name" value="NB-ARC"/>
</dbReference>
<dbReference type="Gene3D" id="2.130.10.10">
    <property type="entry name" value="YVTN repeat-like/Quinoprotein amine dehydrogenase"/>
    <property type="match status" value="4"/>
</dbReference>
<dbReference type="Gene3D" id="1.10.10.10">
    <property type="entry name" value="Winged helix-like DNA-binding domain superfamily/Winged helix DNA-binding domain"/>
    <property type="match status" value="1"/>
</dbReference>
<dbReference type="InterPro" id="IPR001680">
    <property type="entry name" value="WD40_rpt"/>
</dbReference>
<dbReference type="PROSITE" id="PS50294">
    <property type="entry name" value="WD_REPEATS_REGION"/>
    <property type="match status" value="3"/>
</dbReference>
<dbReference type="Pfam" id="PF00400">
    <property type="entry name" value="WD40"/>
    <property type="match status" value="5"/>
</dbReference>
<dbReference type="GO" id="GO:0043531">
    <property type="term" value="F:ADP binding"/>
    <property type="evidence" value="ECO:0007669"/>
    <property type="project" value="InterPro"/>
</dbReference>
<dbReference type="InterPro" id="IPR019775">
    <property type="entry name" value="WD40_repeat_CS"/>
</dbReference>
<feature type="repeat" description="WD" evidence="3">
    <location>
        <begin position="1498"/>
        <end position="1539"/>
    </location>
</feature>
<accession>A0A250VRK5</accession>
<feature type="region of interest" description="Disordered" evidence="4">
    <location>
        <begin position="1"/>
        <end position="27"/>
    </location>
</feature>
<evidence type="ECO:0000313" key="7">
    <source>
        <dbReference type="Proteomes" id="UP000217446"/>
    </source>
</evidence>
<feature type="repeat" description="WD" evidence="3">
    <location>
        <begin position="1329"/>
        <end position="1370"/>
    </location>
</feature>